<organism evidence="2 3">
    <name type="scientific">Parascaris equorum</name>
    <name type="common">Equine roundworm</name>
    <dbReference type="NCBI Taxonomy" id="6256"/>
    <lineage>
        <taxon>Eukaryota</taxon>
        <taxon>Metazoa</taxon>
        <taxon>Ecdysozoa</taxon>
        <taxon>Nematoda</taxon>
        <taxon>Chromadorea</taxon>
        <taxon>Rhabditida</taxon>
        <taxon>Spirurina</taxon>
        <taxon>Ascaridomorpha</taxon>
        <taxon>Ascaridoidea</taxon>
        <taxon>Ascarididae</taxon>
        <taxon>Parascaris</taxon>
    </lineage>
</organism>
<accession>A0A914RUM7</accession>
<evidence type="ECO:0000256" key="1">
    <source>
        <dbReference type="SAM" id="Phobius"/>
    </source>
</evidence>
<sequence length="60" mass="6875">MGLFVYFLIRGFFLVCFMTMRLMLLLHQHGDGRLPAILLPTKISLPITASWPISNHYALV</sequence>
<reference evidence="3" key="1">
    <citation type="submission" date="2022-11" db="UniProtKB">
        <authorList>
            <consortium name="WormBaseParasite"/>
        </authorList>
    </citation>
    <scope>IDENTIFICATION</scope>
</reference>
<dbReference type="WBParaSite" id="PEQ_0001019501-mRNA-1">
    <property type="protein sequence ID" value="PEQ_0001019501-mRNA-1"/>
    <property type="gene ID" value="PEQ_0001019501"/>
</dbReference>
<proteinExistence type="predicted"/>
<feature type="transmembrane region" description="Helical" evidence="1">
    <location>
        <begin position="6"/>
        <end position="26"/>
    </location>
</feature>
<name>A0A914RUM7_PAREQ</name>
<protein>
    <submittedName>
        <fullName evidence="3">Uncharacterized protein</fullName>
    </submittedName>
</protein>
<keyword evidence="1" id="KW-0472">Membrane</keyword>
<evidence type="ECO:0000313" key="2">
    <source>
        <dbReference type="Proteomes" id="UP000887564"/>
    </source>
</evidence>
<keyword evidence="2" id="KW-1185">Reference proteome</keyword>
<keyword evidence="1" id="KW-1133">Transmembrane helix</keyword>
<dbReference type="AlphaFoldDB" id="A0A914RUM7"/>
<dbReference type="Proteomes" id="UP000887564">
    <property type="component" value="Unplaced"/>
</dbReference>
<evidence type="ECO:0000313" key="3">
    <source>
        <dbReference type="WBParaSite" id="PEQ_0001019501-mRNA-1"/>
    </source>
</evidence>
<keyword evidence="1" id="KW-0812">Transmembrane</keyword>